<dbReference type="KEGG" id="llh:I41_11550"/>
<organism evidence="1 2">
    <name type="scientific">Lacipirellula limnantheis</name>
    <dbReference type="NCBI Taxonomy" id="2528024"/>
    <lineage>
        <taxon>Bacteria</taxon>
        <taxon>Pseudomonadati</taxon>
        <taxon>Planctomycetota</taxon>
        <taxon>Planctomycetia</taxon>
        <taxon>Pirellulales</taxon>
        <taxon>Lacipirellulaceae</taxon>
        <taxon>Lacipirellula</taxon>
    </lineage>
</organism>
<reference evidence="1 2" key="1">
    <citation type="submission" date="2019-02" db="EMBL/GenBank/DDBJ databases">
        <title>Deep-cultivation of Planctomycetes and their phenomic and genomic characterization uncovers novel biology.</title>
        <authorList>
            <person name="Wiegand S."/>
            <person name="Jogler M."/>
            <person name="Boedeker C."/>
            <person name="Pinto D."/>
            <person name="Vollmers J."/>
            <person name="Rivas-Marin E."/>
            <person name="Kohn T."/>
            <person name="Peeters S.H."/>
            <person name="Heuer A."/>
            <person name="Rast P."/>
            <person name="Oberbeckmann S."/>
            <person name="Bunk B."/>
            <person name="Jeske O."/>
            <person name="Meyerdierks A."/>
            <person name="Storesund J.E."/>
            <person name="Kallscheuer N."/>
            <person name="Luecker S."/>
            <person name="Lage O.M."/>
            <person name="Pohl T."/>
            <person name="Merkel B.J."/>
            <person name="Hornburger P."/>
            <person name="Mueller R.-W."/>
            <person name="Bruemmer F."/>
            <person name="Labrenz M."/>
            <person name="Spormann A.M."/>
            <person name="Op den Camp H."/>
            <person name="Overmann J."/>
            <person name="Amann R."/>
            <person name="Jetten M.S.M."/>
            <person name="Mascher T."/>
            <person name="Medema M.H."/>
            <person name="Devos D.P."/>
            <person name="Kaster A.-K."/>
            <person name="Ovreas L."/>
            <person name="Rohde M."/>
            <person name="Galperin M.Y."/>
            <person name="Jogler C."/>
        </authorList>
    </citation>
    <scope>NUCLEOTIDE SEQUENCE [LARGE SCALE GENOMIC DNA]</scope>
    <source>
        <strain evidence="1 2">I41</strain>
    </source>
</reference>
<accession>A0A517TUE7</accession>
<dbReference type="Proteomes" id="UP000317909">
    <property type="component" value="Chromosome"/>
</dbReference>
<proteinExistence type="predicted"/>
<sequence>MSFLSPAMACVVAPPGESAESCSPTAKRCLPAKSPCRWSANAFQRPALLASPPSGGSDPVEGLRSAGVPISLIHRVRMRLLSLLGR</sequence>
<keyword evidence="2" id="KW-1185">Reference proteome</keyword>
<dbReference type="EMBL" id="CP036339">
    <property type="protein sequence ID" value="QDT71990.1"/>
    <property type="molecule type" value="Genomic_DNA"/>
</dbReference>
<protein>
    <submittedName>
        <fullName evidence="1">Uncharacterized protein</fullName>
    </submittedName>
</protein>
<dbReference type="AlphaFoldDB" id="A0A517TUE7"/>
<dbReference type="RefSeq" id="WP_145431595.1">
    <property type="nucleotide sequence ID" value="NZ_CP036339.1"/>
</dbReference>
<evidence type="ECO:0000313" key="2">
    <source>
        <dbReference type="Proteomes" id="UP000317909"/>
    </source>
</evidence>
<name>A0A517TUE7_9BACT</name>
<gene>
    <name evidence="1" type="ORF">I41_11550</name>
</gene>
<evidence type="ECO:0000313" key="1">
    <source>
        <dbReference type="EMBL" id="QDT71990.1"/>
    </source>
</evidence>